<dbReference type="PANTHER" id="PTHR12001:SF86">
    <property type="entry name" value="GERANYLGERANYL DIPHOSPHATE SYNTHASE"/>
    <property type="match status" value="1"/>
</dbReference>
<dbReference type="PROSITE" id="PS00723">
    <property type="entry name" value="POLYPRENYL_SYNTHASE_1"/>
    <property type="match status" value="1"/>
</dbReference>
<dbReference type="GO" id="GO:0046872">
    <property type="term" value="F:metal ion binding"/>
    <property type="evidence" value="ECO:0007669"/>
    <property type="project" value="UniProtKB-KW"/>
</dbReference>
<evidence type="ECO:0000313" key="5">
    <source>
        <dbReference type="EMBL" id="GLY86239.1"/>
    </source>
</evidence>
<feature type="region of interest" description="Disordered" evidence="4">
    <location>
        <begin position="1"/>
        <end position="33"/>
    </location>
</feature>
<name>A0A9W6S2K2_9ACTN</name>
<dbReference type="Pfam" id="PF00348">
    <property type="entry name" value="polyprenyl_synt"/>
    <property type="match status" value="1"/>
</dbReference>
<keyword evidence="6" id="KW-1185">Reference proteome</keyword>
<dbReference type="InterPro" id="IPR000092">
    <property type="entry name" value="Polyprenyl_synt"/>
</dbReference>
<keyword evidence="1" id="KW-0479">Metal-binding</keyword>
<dbReference type="Proteomes" id="UP001165074">
    <property type="component" value="Unassembled WGS sequence"/>
</dbReference>
<sequence>MTERSEGTQQRSPHGLLAGGGGLMTTTDHPTTTREAGEILAWSRSVVDPALRSAVDTLPAPMRLIAGHHFGWWDERGQPAHAAGGKAIRPTLTLLAAEAVGAAPAVAVPAAAAIELVHSFSLLHDDVMDGDRTRRHRPTTWAAFGVGAAILGGDALLTLAFDLLAASGHPAATEGMRWVSAAVQRLVAGQSADISFETRTDVELSECLSMAGGKTASLLGCACGLGALFAGRPDQAIRLRAFGEQLGLAFQVADDLLGIWGDPKLTGKPVYADLRRRKKSLPVVAALTSGTPAGHELAALYHRDLPMSDNELIQAADLVERAGGRAWCRRKADDLLADALHHLRSANPAARPADELTTLARMITRRDH</sequence>
<dbReference type="InterPro" id="IPR033749">
    <property type="entry name" value="Polyprenyl_synt_CS"/>
</dbReference>
<keyword evidence="3" id="KW-0808">Transferase</keyword>
<comment type="caution">
    <text evidence="5">The sequence shown here is derived from an EMBL/GenBank/DDBJ whole genome shotgun (WGS) entry which is preliminary data.</text>
</comment>
<reference evidence="5" key="1">
    <citation type="submission" date="2023-03" db="EMBL/GenBank/DDBJ databases">
        <title>Actinoallomurus iriomotensis NBRC 103684.</title>
        <authorList>
            <person name="Ichikawa N."/>
            <person name="Sato H."/>
            <person name="Tonouchi N."/>
        </authorList>
    </citation>
    <scope>NUCLEOTIDE SEQUENCE</scope>
    <source>
        <strain evidence="5">NBRC 103684</strain>
    </source>
</reference>
<dbReference type="PANTHER" id="PTHR12001">
    <property type="entry name" value="GERANYLGERANYL PYROPHOSPHATE SYNTHASE"/>
    <property type="match status" value="1"/>
</dbReference>
<dbReference type="AlphaFoldDB" id="A0A9W6S2K2"/>
<dbReference type="InterPro" id="IPR008949">
    <property type="entry name" value="Isoprenoid_synthase_dom_sf"/>
</dbReference>
<dbReference type="SUPFAM" id="SSF48576">
    <property type="entry name" value="Terpenoid synthases"/>
    <property type="match status" value="1"/>
</dbReference>
<evidence type="ECO:0000313" key="6">
    <source>
        <dbReference type="Proteomes" id="UP001165074"/>
    </source>
</evidence>
<dbReference type="NCBIfam" id="NF041169">
    <property type="entry name" value="f2_encap_cargo4"/>
    <property type="match status" value="1"/>
</dbReference>
<dbReference type="GO" id="GO:0008299">
    <property type="term" value="P:isoprenoid biosynthetic process"/>
    <property type="evidence" value="ECO:0007669"/>
    <property type="project" value="InterPro"/>
</dbReference>
<dbReference type="SFLD" id="SFLDS00005">
    <property type="entry name" value="Isoprenoid_Synthase_Type_I"/>
    <property type="match status" value="1"/>
</dbReference>
<dbReference type="SFLD" id="SFLDG01017">
    <property type="entry name" value="Polyprenyl_Transferase_Like"/>
    <property type="match status" value="1"/>
</dbReference>
<gene>
    <name evidence="5" type="ORF">Airi02_041680</name>
</gene>
<evidence type="ECO:0000256" key="3">
    <source>
        <dbReference type="RuleBase" id="RU004466"/>
    </source>
</evidence>
<dbReference type="CDD" id="cd00685">
    <property type="entry name" value="Trans_IPPS_HT"/>
    <property type="match status" value="1"/>
</dbReference>
<accession>A0A9W6S2K2</accession>
<dbReference type="GO" id="GO:0004659">
    <property type="term" value="F:prenyltransferase activity"/>
    <property type="evidence" value="ECO:0007669"/>
    <property type="project" value="InterPro"/>
</dbReference>
<evidence type="ECO:0000256" key="1">
    <source>
        <dbReference type="ARBA" id="ARBA00022723"/>
    </source>
</evidence>
<evidence type="ECO:0000256" key="4">
    <source>
        <dbReference type="SAM" id="MobiDB-lite"/>
    </source>
</evidence>
<evidence type="ECO:0000256" key="2">
    <source>
        <dbReference type="ARBA" id="ARBA00022842"/>
    </source>
</evidence>
<proteinExistence type="inferred from homology"/>
<organism evidence="5 6">
    <name type="scientific">Actinoallomurus iriomotensis</name>
    <dbReference type="NCBI Taxonomy" id="478107"/>
    <lineage>
        <taxon>Bacteria</taxon>
        <taxon>Bacillati</taxon>
        <taxon>Actinomycetota</taxon>
        <taxon>Actinomycetes</taxon>
        <taxon>Streptosporangiales</taxon>
        <taxon>Thermomonosporaceae</taxon>
        <taxon>Actinoallomurus</taxon>
    </lineage>
</organism>
<keyword evidence="2" id="KW-0460">Magnesium</keyword>
<dbReference type="EMBL" id="BSTK01000005">
    <property type="protein sequence ID" value="GLY86239.1"/>
    <property type="molecule type" value="Genomic_DNA"/>
</dbReference>
<protein>
    <submittedName>
        <fullName evidence="5">Dimethylallyltransferase</fullName>
    </submittedName>
</protein>
<dbReference type="PROSITE" id="PS00444">
    <property type="entry name" value="POLYPRENYL_SYNTHASE_2"/>
    <property type="match status" value="1"/>
</dbReference>
<dbReference type="Gene3D" id="1.10.600.10">
    <property type="entry name" value="Farnesyl Diphosphate Synthase"/>
    <property type="match status" value="1"/>
</dbReference>
<comment type="similarity">
    <text evidence="3">Belongs to the FPP/GGPP synthase family.</text>
</comment>